<evidence type="ECO:0000256" key="1">
    <source>
        <dbReference type="SAM" id="Phobius"/>
    </source>
</evidence>
<feature type="transmembrane region" description="Helical" evidence="1">
    <location>
        <begin position="18"/>
        <end position="47"/>
    </location>
</feature>
<dbReference type="RefSeq" id="WP_382417966.1">
    <property type="nucleotide sequence ID" value="NZ_AP031500.1"/>
</dbReference>
<feature type="transmembrane region" description="Helical" evidence="1">
    <location>
        <begin position="352"/>
        <end position="373"/>
    </location>
</feature>
<comment type="caution">
    <text evidence="2">The sequence shown here is derived from an EMBL/GenBank/DDBJ whole genome shotgun (WGS) entry which is preliminary data.</text>
</comment>
<evidence type="ECO:0000313" key="2">
    <source>
        <dbReference type="EMBL" id="MFC3156641.1"/>
    </source>
</evidence>
<gene>
    <name evidence="2" type="ORF">ACFOEB_15625</name>
</gene>
<keyword evidence="3" id="KW-1185">Reference proteome</keyword>
<feature type="transmembrane region" description="Helical" evidence="1">
    <location>
        <begin position="493"/>
        <end position="512"/>
    </location>
</feature>
<feature type="transmembrane region" description="Helical" evidence="1">
    <location>
        <begin position="468"/>
        <end position="487"/>
    </location>
</feature>
<feature type="transmembrane region" description="Helical" evidence="1">
    <location>
        <begin position="108"/>
        <end position="127"/>
    </location>
</feature>
<keyword evidence="1" id="KW-0812">Transmembrane</keyword>
<name>A0ABV7HZ82_9GAMM</name>
<evidence type="ECO:0000313" key="3">
    <source>
        <dbReference type="Proteomes" id="UP001595548"/>
    </source>
</evidence>
<evidence type="ECO:0008006" key="4">
    <source>
        <dbReference type="Google" id="ProtNLM"/>
    </source>
</evidence>
<organism evidence="2 3">
    <name type="scientific">Gilvimarinus japonicus</name>
    <dbReference type="NCBI Taxonomy" id="1796469"/>
    <lineage>
        <taxon>Bacteria</taxon>
        <taxon>Pseudomonadati</taxon>
        <taxon>Pseudomonadota</taxon>
        <taxon>Gammaproteobacteria</taxon>
        <taxon>Cellvibrionales</taxon>
        <taxon>Cellvibrionaceae</taxon>
        <taxon>Gilvimarinus</taxon>
    </lineage>
</organism>
<reference evidence="3" key="1">
    <citation type="journal article" date="2019" name="Int. J. Syst. Evol. Microbiol.">
        <title>The Global Catalogue of Microorganisms (GCM) 10K type strain sequencing project: providing services to taxonomists for standard genome sequencing and annotation.</title>
        <authorList>
            <consortium name="The Broad Institute Genomics Platform"/>
            <consortium name="The Broad Institute Genome Sequencing Center for Infectious Disease"/>
            <person name="Wu L."/>
            <person name="Ma J."/>
        </authorList>
    </citation>
    <scope>NUCLEOTIDE SEQUENCE [LARGE SCALE GENOMIC DNA]</scope>
    <source>
        <strain evidence="3">KCTC 52141</strain>
    </source>
</reference>
<proteinExistence type="predicted"/>
<feature type="transmembrane region" description="Helical" evidence="1">
    <location>
        <begin position="438"/>
        <end position="456"/>
    </location>
</feature>
<accession>A0ABV7HZ82</accession>
<feature type="transmembrane region" description="Helical" evidence="1">
    <location>
        <begin position="147"/>
        <end position="165"/>
    </location>
</feature>
<keyword evidence="1" id="KW-1133">Transmembrane helix</keyword>
<feature type="transmembrane region" description="Helical" evidence="1">
    <location>
        <begin position="54"/>
        <end position="74"/>
    </location>
</feature>
<feature type="transmembrane region" description="Helical" evidence="1">
    <location>
        <begin position="224"/>
        <end position="241"/>
    </location>
</feature>
<feature type="transmembrane region" description="Helical" evidence="1">
    <location>
        <begin position="524"/>
        <end position="546"/>
    </location>
</feature>
<dbReference type="Proteomes" id="UP001595548">
    <property type="component" value="Unassembled WGS sequence"/>
</dbReference>
<protein>
    <recommendedName>
        <fullName evidence="4">Glycosyltransferase RgtA/B/C/D-like domain-containing protein</fullName>
    </recommendedName>
</protein>
<feature type="transmembrane region" description="Helical" evidence="1">
    <location>
        <begin position="185"/>
        <end position="204"/>
    </location>
</feature>
<dbReference type="EMBL" id="JBHRTL010000031">
    <property type="protein sequence ID" value="MFC3156641.1"/>
    <property type="molecule type" value="Genomic_DNA"/>
</dbReference>
<feature type="transmembrane region" description="Helical" evidence="1">
    <location>
        <begin position="86"/>
        <end position="103"/>
    </location>
</feature>
<feature type="transmembrane region" description="Helical" evidence="1">
    <location>
        <begin position="248"/>
        <end position="268"/>
    </location>
</feature>
<sequence>MSWHIAQPSALEGGLEALLLGCLICVASVFRRRWLVVMAVVGALLYLRRHNAELTVLVGWLFWELLSAIGRSSLHRLGQCKGVDDLTALLAGICIWSMTTFFLSFFHLAYPILLLVLLFVCGSGAILLNKSSLGIIRLYQCARPDGYIQSVLFSVTVTWVIILAARTQNVVGHDTLWYLGRSDVLLAPTGTIFQSLGLVSPVHYFPKLWETLLLSVTGFDQLRVQAGVTVGLLLLSAAAIWKICEKLALSATWCHMAALLVLTVPAWANTALQLKSDVISTFLLLMMLLKLGDWFSQRTVSSLFYAMAAASLAVSCKYTAIPFVFFSFIFVVLQFYISPKVTIVWKGDAQRRAAIVVFVLAVCVALIFVYRTWLLTGVPTVGPDPLLKIWLWLGFVEREPAGTLNWTKPQVWGEVPRMLYEWLFAPNYMPKIRITWQGNYWFLFCVLGVLAASLGFRDRMKVSRSFTGLMIFLSLVGLAIAIAWRYHVRGGDGNYYMFPLGLITCLSLASFARRLGHFPSIRATACVVVVLFSLFSAAQSFLVAAWSTPGTRVLDVKFGGQPFNGGEWRENHLKRRGLLDISDYLMSEPKTTRVVSHGLEQNAALLPVPTESLLSVIYARREYAVSLDAMLSYFQRFDIQYFLLADESRQIKHLPVLRQLRQYMSDQAAVAVRGEGVTLYKVPARVDLEKN</sequence>
<keyword evidence="1" id="KW-0472">Membrane</keyword>